<evidence type="ECO:0000313" key="2">
    <source>
        <dbReference type="EMBL" id="JAS86303.1"/>
    </source>
</evidence>
<dbReference type="PANTHER" id="PTHR12658">
    <property type="entry name" value="BETA-TUBULIN COFACTOR D"/>
    <property type="match status" value="1"/>
</dbReference>
<organism evidence="2">
    <name type="scientific">Homalodisca liturata</name>
    <dbReference type="NCBI Taxonomy" id="320908"/>
    <lineage>
        <taxon>Eukaryota</taxon>
        <taxon>Metazoa</taxon>
        <taxon>Ecdysozoa</taxon>
        <taxon>Arthropoda</taxon>
        <taxon>Hexapoda</taxon>
        <taxon>Insecta</taxon>
        <taxon>Pterygota</taxon>
        <taxon>Neoptera</taxon>
        <taxon>Paraneoptera</taxon>
        <taxon>Hemiptera</taxon>
        <taxon>Auchenorrhyncha</taxon>
        <taxon>Membracoidea</taxon>
        <taxon>Cicadellidae</taxon>
        <taxon>Cicadellinae</taxon>
        <taxon>Proconiini</taxon>
        <taxon>Homalodisca</taxon>
    </lineage>
</organism>
<dbReference type="GO" id="GO:0007021">
    <property type="term" value="P:tubulin complex assembly"/>
    <property type="evidence" value="ECO:0007669"/>
    <property type="project" value="InterPro"/>
</dbReference>
<sequence length="229" mass="25604">CLSTSFGDLLICKILERMNRKRSDTSWHGSCLVLAVLAKKNLLLPSRLNDIIPCVMMALKFEEPRGLTSVGDAAYVCWVIAKAFEPRFIEPYRETLAENLLAVACFDREALCRRAAVLALQQFVERGVNIPHGVEITTAANFHSVGSCSNAYLSVSMEIAQYKEYTESLIKHLLRNKVDYWDCNIRILTAKALHKLASRAPEYTASDVLTELFALIMIDDPKALHGAVL</sequence>
<dbReference type="SUPFAM" id="SSF48371">
    <property type="entry name" value="ARM repeat"/>
    <property type="match status" value="1"/>
</dbReference>
<feature type="non-terminal residue" evidence="2">
    <location>
        <position position="229"/>
    </location>
</feature>
<accession>A0A1B6IHB3</accession>
<dbReference type="GO" id="GO:0005096">
    <property type="term" value="F:GTPase activator activity"/>
    <property type="evidence" value="ECO:0007669"/>
    <property type="project" value="InterPro"/>
</dbReference>
<dbReference type="GO" id="GO:0016328">
    <property type="term" value="C:lateral plasma membrane"/>
    <property type="evidence" value="ECO:0007669"/>
    <property type="project" value="TreeGrafter"/>
</dbReference>
<evidence type="ECO:0000259" key="1">
    <source>
        <dbReference type="Pfam" id="PF25767"/>
    </source>
</evidence>
<gene>
    <name evidence="2" type="ORF">g.5352</name>
</gene>
<dbReference type="GO" id="GO:0070830">
    <property type="term" value="P:bicellular tight junction assembly"/>
    <property type="evidence" value="ECO:0007669"/>
    <property type="project" value="TreeGrafter"/>
</dbReference>
<dbReference type="InterPro" id="IPR033162">
    <property type="entry name" value="TBCD"/>
</dbReference>
<dbReference type="InterPro" id="IPR016024">
    <property type="entry name" value="ARM-type_fold"/>
</dbReference>
<dbReference type="Pfam" id="PF25767">
    <property type="entry name" value="ARM_TBCD_2nd"/>
    <property type="match status" value="1"/>
</dbReference>
<dbReference type="InterPro" id="IPR058033">
    <property type="entry name" value="ARM_TBCD_2nd"/>
</dbReference>
<feature type="non-terminal residue" evidence="2">
    <location>
        <position position="1"/>
    </location>
</feature>
<dbReference type="EMBL" id="GECU01021403">
    <property type="protein sequence ID" value="JAS86303.1"/>
    <property type="molecule type" value="Transcribed_RNA"/>
</dbReference>
<protein>
    <recommendedName>
        <fullName evidence="1">Tubulin-folding cofactor D ARM repeats domain-containing protein</fullName>
    </recommendedName>
</protein>
<dbReference type="GO" id="GO:0007023">
    <property type="term" value="P:post-chaperonin tubulin folding pathway"/>
    <property type="evidence" value="ECO:0007669"/>
    <property type="project" value="InterPro"/>
</dbReference>
<dbReference type="GO" id="GO:0048487">
    <property type="term" value="F:beta-tubulin binding"/>
    <property type="evidence" value="ECO:0007669"/>
    <property type="project" value="InterPro"/>
</dbReference>
<dbReference type="PANTHER" id="PTHR12658:SF0">
    <property type="entry name" value="TUBULIN-SPECIFIC CHAPERONE D"/>
    <property type="match status" value="1"/>
</dbReference>
<reference evidence="2" key="1">
    <citation type="submission" date="2015-11" db="EMBL/GenBank/DDBJ databases">
        <title>De novo transcriptome assembly of four potential Pierce s Disease insect vectors from Arizona vineyards.</title>
        <authorList>
            <person name="Tassone E.E."/>
        </authorList>
    </citation>
    <scope>NUCLEOTIDE SEQUENCE</scope>
</reference>
<dbReference type="AlphaFoldDB" id="A0A1B6IHB3"/>
<dbReference type="InterPro" id="IPR011989">
    <property type="entry name" value="ARM-like"/>
</dbReference>
<dbReference type="Gene3D" id="1.25.10.10">
    <property type="entry name" value="Leucine-rich Repeat Variant"/>
    <property type="match status" value="1"/>
</dbReference>
<feature type="domain" description="Tubulin-folding cofactor D ARM repeats" evidence="1">
    <location>
        <begin position="2"/>
        <end position="134"/>
    </location>
</feature>
<dbReference type="GO" id="GO:0034333">
    <property type="term" value="P:adherens junction assembly"/>
    <property type="evidence" value="ECO:0007669"/>
    <property type="project" value="TreeGrafter"/>
</dbReference>
<proteinExistence type="predicted"/>
<dbReference type="GO" id="GO:0000226">
    <property type="term" value="P:microtubule cytoskeleton organization"/>
    <property type="evidence" value="ECO:0007669"/>
    <property type="project" value="TreeGrafter"/>
</dbReference>
<name>A0A1B6IHB3_9HEMI</name>